<sequence>MCSLSCGAGIAAASGLDAGVWWRPCTCKVSARFDLCGGAAQRMNGVCSAISFRVLRRSSAEGCNVASSARSLSISACALTMFGNIVVQGPLGLRHRDRYGSIGASALLVRQSLAFVDRNKRYASAFVNQGNPAQQAHVPNPDPLFVRIVGTRNHVSTNGMLEFRAIPASMLPGRWTGGARLNTCWLTHQLSRKRRNASVRMRTERQSDAACCRRRSRRLFGAAERGKNGRTRDTA</sequence>
<organism evidence="1 2">
    <name type="scientific">Mycena alexandri</name>
    <dbReference type="NCBI Taxonomy" id="1745969"/>
    <lineage>
        <taxon>Eukaryota</taxon>
        <taxon>Fungi</taxon>
        <taxon>Dikarya</taxon>
        <taxon>Basidiomycota</taxon>
        <taxon>Agaricomycotina</taxon>
        <taxon>Agaricomycetes</taxon>
        <taxon>Agaricomycetidae</taxon>
        <taxon>Agaricales</taxon>
        <taxon>Marasmiineae</taxon>
        <taxon>Mycenaceae</taxon>
        <taxon>Mycena</taxon>
    </lineage>
</organism>
<keyword evidence="2" id="KW-1185">Reference proteome</keyword>
<comment type="caution">
    <text evidence="1">The sequence shown here is derived from an EMBL/GenBank/DDBJ whole genome shotgun (WGS) entry which is preliminary data.</text>
</comment>
<evidence type="ECO:0000313" key="2">
    <source>
        <dbReference type="Proteomes" id="UP001218188"/>
    </source>
</evidence>
<dbReference type="EMBL" id="JARJCM010000004">
    <property type="protein sequence ID" value="KAJ7045957.1"/>
    <property type="molecule type" value="Genomic_DNA"/>
</dbReference>
<evidence type="ECO:0000313" key="1">
    <source>
        <dbReference type="EMBL" id="KAJ7045957.1"/>
    </source>
</evidence>
<proteinExistence type="predicted"/>
<dbReference type="Proteomes" id="UP001218188">
    <property type="component" value="Unassembled WGS sequence"/>
</dbReference>
<protein>
    <submittedName>
        <fullName evidence="1">Uncharacterized protein</fullName>
    </submittedName>
</protein>
<reference evidence="1" key="1">
    <citation type="submission" date="2023-03" db="EMBL/GenBank/DDBJ databases">
        <title>Massive genome expansion in bonnet fungi (Mycena s.s.) driven by repeated elements and novel gene families across ecological guilds.</title>
        <authorList>
            <consortium name="Lawrence Berkeley National Laboratory"/>
            <person name="Harder C.B."/>
            <person name="Miyauchi S."/>
            <person name="Viragh M."/>
            <person name="Kuo A."/>
            <person name="Thoen E."/>
            <person name="Andreopoulos B."/>
            <person name="Lu D."/>
            <person name="Skrede I."/>
            <person name="Drula E."/>
            <person name="Henrissat B."/>
            <person name="Morin E."/>
            <person name="Kohler A."/>
            <person name="Barry K."/>
            <person name="LaButti K."/>
            <person name="Morin E."/>
            <person name="Salamov A."/>
            <person name="Lipzen A."/>
            <person name="Mereny Z."/>
            <person name="Hegedus B."/>
            <person name="Baldrian P."/>
            <person name="Stursova M."/>
            <person name="Weitz H."/>
            <person name="Taylor A."/>
            <person name="Grigoriev I.V."/>
            <person name="Nagy L.G."/>
            <person name="Martin F."/>
            <person name="Kauserud H."/>
        </authorList>
    </citation>
    <scope>NUCLEOTIDE SEQUENCE</scope>
    <source>
        <strain evidence="1">CBHHK200</strain>
    </source>
</reference>
<accession>A0AAD6TLD2</accession>
<name>A0AAD6TLD2_9AGAR</name>
<dbReference type="AlphaFoldDB" id="A0AAD6TLD2"/>
<gene>
    <name evidence="1" type="ORF">C8F04DRAFT_1066853</name>
</gene>